<dbReference type="GO" id="GO:0008168">
    <property type="term" value="F:methyltransferase activity"/>
    <property type="evidence" value="ECO:0007669"/>
    <property type="project" value="UniProtKB-KW"/>
</dbReference>
<evidence type="ECO:0000313" key="2">
    <source>
        <dbReference type="Proteomes" id="UP000250235"/>
    </source>
</evidence>
<dbReference type="EMBL" id="KQ998961">
    <property type="protein sequence ID" value="KZV42751.1"/>
    <property type="molecule type" value="Genomic_DNA"/>
</dbReference>
<keyword evidence="1" id="KW-0489">Methyltransferase</keyword>
<keyword evidence="2" id="KW-1185">Reference proteome</keyword>
<dbReference type="Proteomes" id="UP000250235">
    <property type="component" value="Unassembled WGS sequence"/>
</dbReference>
<organism evidence="1 2">
    <name type="scientific">Dorcoceras hygrometricum</name>
    <dbReference type="NCBI Taxonomy" id="472368"/>
    <lineage>
        <taxon>Eukaryota</taxon>
        <taxon>Viridiplantae</taxon>
        <taxon>Streptophyta</taxon>
        <taxon>Embryophyta</taxon>
        <taxon>Tracheophyta</taxon>
        <taxon>Spermatophyta</taxon>
        <taxon>Magnoliopsida</taxon>
        <taxon>eudicotyledons</taxon>
        <taxon>Gunneridae</taxon>
        <taxon>Pentapetalae</taxon>
        <taxon>asterids</taxon>
        <taxon>lamiids</taxon>
        <taxon>Lamiales</taxon>
        <taxon>Gesneriaceae</taxon>
        <taxon>Didymocarpoideae</taxon>
        <taxon>Trichosporeae</taxon>
        <taxon>Loxocarpinae</taxon>
        <taxon>Dorcoceras</taxon>
    </lineage>
</organism>
<accession>A0A2Z7C9T2</accession>
<name>A0A2Z7C9T2_9LAMI</name>
<protein>
    <submittedName>
        <fullName evidence="1">Histone-lysine N-methyltransferase, H3 lysine-9 specific SUVH1-like</fullName>
    </submittedName>
</protein>
<dbReference type="GO" id="GO:0032259">
    <property type="term" value="P:methylation"/>
    <property type="evidence" value="ECO:0007669"/>
    <property type="project" value="UniProtKB-KW"/>
</dbReference>
<keyword evidence="1" id="KW-0808">Transferase</keyword>
<proteinExistence type="predicted"/>
<reference evidence="1 2" key="1">
    <citation type="journal article" date="2015" name="Proc. Natl. Acad. Sci. U.S.A.">
        <title>The resurrection genome of Boea hygrometrica: A blueprint for survival of dehydration.</title>
        <authorList>
            <person name="Xiao L."/>
            <person name="Yang G."/>
            <person name="Zhang L."/>
            <person name="Yang X."/>
            <person name="Zhao S."/>
            <person name="Ji Z."/>
            <person name="Zhou Q."/>
            <person name="Hu M."/>
            <person name="Wang Y."/>
            <person name="Chen M."/>
            <person name="Xu Y."/>
            <person name="Jin H."/>
            <person name="Xiao X."/>
            <person name="Hu G."/>
            <person name="Bao F."/>
            <person name="Hu Y."/>
            <person name="Wan P."/>
            <person name="Li L."/>
            <person name="Deng X."/>
            <person name="Kuang T."/>
            <person name="Xiang C."/>
            <person name="Zhu J.K."/>
            <person name="Oliver M.J."/>
            <person name="He Y."/>
        </authorList>
    </citation>
    <scope>NUCLEOTIDE SEQUENCE [LARGE SCALE GENOMIC DNA]</scope>
    <source>
        <strain evidence="2">cv. XS01</strain>
    </source>
</reference>
<evidence type="ECO:0000313" key="1">
    <source>
        <dbReference type="EMBL" id="KZV42751.1"/>
    </source>
</evidence>
<dbReference type="AlphaFoldDB" id="A0A2Z7C9T2"/>
<sequence length="130" mass="15099">MTPLLNAFAQARLLISSNHRNANYQQQEIRHAYVIISADSNSTSSWSMRNDSVWISRSDSVWISWNDSVLIDLFIPADGYSDFNQQVHYMLLTSRCISKIAKRRHLNKLERHRLSLKKSADGKTHMHISR</sequence>
<gene>
    <name evidence="1" type="ORF">F511_07448</name>
</gene>